<keyword evidence="2 8" id="KW-0674">Reaction center</keyword>
<protein>
    <recommendedName>
        <fullName evidence="8">Photosystem II reaction center protein M</fullName>
        <shortName evidence="8">PSII-M</shortName>
    </recommendedName>
</protein>
<keyword evidence="8" id="KW-0793">Thylakoid</keyword>
<dbReference type="GO" id="GO:0019684">
    <property type="term" value="P:photosynthesis, light reaction"/>
    <property type="evidence" value="ECO:0007669"/>
    <property type="project" value="InterPro"/>
</dbReference>
<keyword evidence="7 8" id="KW-0604">Photosystem II</keyword>
<feature type="transmembrane region" description="Helical" evidence="8">
    <location>
        <begin position="21"/>
        <end position="47"/>
    </location>
</feature>
<dbReference type="PANTHER" id="PTHR35774">
    <property type="entry name" value="PHOTOSYSTEM II REACTION CENTER PROTEIN M"/>
    <property type="match status" value="1"/>
</dbReference>
<gene>
    <name evidence="8 9" type="primary">psbM</name>
</gene>
<sequence>MIISRGLNPELLRSKKTDEIMEVNILAFIATALFILVPTAFLLIIYVKTVSQND</sequence>
<dbReference type="NCBIfam" id="TIGR03038">
    <property type="entry name" value="PS_II_psbM"/>
    <property type="match status" value="1"/>
</dbReference>
<accession>A0A6B9DEE3</accession>
<dbReference type="GO" id="GO:0005737">
    <property type="term" value="C:cytoplasm"/>
    <property type="evidence" value="ECO:0007669"/>
    <property type="project" value="UniProtKB-ARBA"/>
</dbReference>
<evidence type="ECO:0000256" key="6">
    <source>
        <dbReference type="ARBA" id="ARBA00023136"/>
    </source>
</evidence>
<evidence type="ECO:0000256" key="3">
    <source>
        <dbReference type="ARBA" id="ARBA00022531"/>
    </source>
</evidence>
<dbReference type="SUPFAM" id="SSF161033">
    <property type="entry name" value="Photosystem II reaction center protein M, PsbM"/>
    <property type="match status" value="1"/>
</dbReference>
<keyword evidence="5 8" id="KW-1133">Transmembrane helix</keyword>
<keyword evidence="3 8" id="KW-0602">Photosynthesis</keyword>
<evidence type="ECO:0000256" key="1">
    <source>
        <dbReference type="ARBA" id="ARBA00004167"/>
    </source>
</evidence>
<evidence type="ECO:0000256" key="2">
    <source>
        <dbReference type="ARBA" id="ARBA00022469"/>
    </source>
</evidence>
<comment type="function">
    <text evidence="8">One of the components of the core complex of photosystem II (PSII). PSII is a light-driven water:plastoquinone oxidoreductase that uses light energy to abstract electrons from H(2)O, generating O(2) and a proton gradient subsequently used for ATP formation. It consists of a core antenna complex that captures photons, and an electron transfer chain that converts photonic excitation into a charge separation. This subunit is found at the monomer-monomer interface.</text>
</comment>
<evidence type="ECO:0000256" key="4">
    <source>
        <dbReference type="ARBA" id="ARBA00022692"/>
    </source>
</evidence>
<dbReference type="GO" id="GO:0009523">
    <property type="term" value="C:photosystem II"/>
    <property type="evidence" value="ECO:0007669"/>
    <property type="project" value="UniProtKB-KW"/>
</dbReference>
<proteinExistence type="inferred from homology"/>
<dbReference type="GO" id="GO:0042651">
    <property type="term" value="C:thylakoid membrane"/>
    <property type="evidence" value="ECO:0007669"/>
    <property type="project" value="UniProtKB-UniRule"/>
</dbReference>
<keyword evidence="9" id="KW-0934">Plastid</keyword>
<comment type="subunit">
    <text evidence="8">PSII is composed of 1 copy each of membrane proteins PsbA, PsbB, PsbC, PsbD, PsbE, PsbF, PsbH, PsbI, PsbJ, PsbK, PsbL, PsbM, PsbT, PsbX, PsbY, PsbZ, Psb30/Ycf12, at least 3 peripheral proteins of the oxygen-evolving complex and a large number of cofactors. It forms dimeric complexes.</text>
</comment>
<evidence type="ECO:0000256" key="7">
    <source>
        <dbReference type="ARBA" id="ARBA00023276"/>
    </source>
</evidence>
<dbReference type="EMBL" id="MN307164">
    <property type="protein sequence ID" value="QGX43535.1"/>
    <property type="molecule type" value="Genomic_DNA"/>
</dbReference>
<evidence type="ECO:0000256" key="5">
    <source>
        <dbReference type="ARBA" id="ARBA00022989"/>
    </source>
</evidence>
<dbReference type="PANTHER" id="PTHR35774:SF1">
    <property type="entry name" value="PHOTOSYSTEM II REACTION CENTER PROTEIN M"/>
    <property type="match status" value="1"/>
</dbReference>
<comment type="similarity">
    <text evidence="8">Belongs to the PsbM family.</text>
</comment>
<organism evidence="9">
    <name type="scientific">Avicennia marina</name>
    <name type="common">Grey mangrove</name>
    <name type="synonym">Sceura marina</name>
    <dbReference type="NCBI Taxonomy" id="82927"/>
    <lineage>
        <taxon>Eukaryota</taxon>
        <taxon>Viridiplantae</taxon>
        <taxon>Streptophyta</taxon>
        <taxon>Embryophyta</taxon>
        <taxon>Tracheophyta</taxon>
        <taxon>Spermatophyta</taxon>
        <taxon>Magnoliopsida</taxon>
        <taxon>eudicotyledons</taxon>
        <taxon>Gunneridae</taxon>
        <taxon>Pentapetalae</taxon>
        <taxon>asterids</taxon>
        <taxon>lamiids</taxon>
        <taxon>Lamiales</taxon>
        <taxon>Acanthaceae</taxon>
        <taxon>Avicennioideae</taxon>
        <taxon>Avicennia</taxon>
    </lineage>
</organism>
<comment type="subcellular location">
    <subcellularLocation>
        <location evidence="8">Cellular thylakoid membrane</location>
        <topology evidence="8">Single-pass membrane protein</topology>
    </subcellularLocation>
    <subcellularLocation>
        <location evidence="1">Membrane</location>
        <topology evidence="1">Single-pass membrane protein</topology>
    </subcellularLocation>
</comment>
<evidence type="ECO:0000256" key="8">
    <source>
        <dbReference type="HAMAP-Rule" id="MF_00438"/>
    </source>
</evidence>
<dbReference type="InterPro" id="IPR037269">
    <property type="entry name" value="PSII_PsbM_sf"/>
</dbReference>
<dbReference type="Pfam" id="PF05151">
    <property type="entry name" value="PsbM"/>
    <property type="match status" value="1"/>
</dbReference>
<dbReference type="HAMAP" id="MF_00438">
    <property type="entry name" value="PSII_PsbM"/>
    <property type="match status" value="1"/>
</dbReference>
<evidence type="ECO:0000313" key="9">
    <source>
        <dbReference type="EMBL" id="QGX43535.1"/>
    </source>
</evidence>
<name>A0A6B9DEE3_AVIMR</name>
<reference evidence="9" key="1">
    <citation type="submission" date="2019-08" db="EMBL/GenBank/DDBJ databases">
        <title>Complete chloroplast genome sequence of Avicennia marina.</title>
        <authorList>
            <person name="Wu H."/>
        </authorList>
    </citation>
    <scope>NUCLEOTIDE SEQUENCE</scope>
</reference>
<keyword evidence="4 8" id="KW-0812">Transmembrane</keyword>
<geneLocation type="plastid" evidence="9"/>
<dbReference type="AlphaFoldDB" id="A0A6B9DEE3"/>
<keyword evidence="6 8" id="KW-0472">Membrane</keyword>
<dbReference type="InterPro" id="IPR007826">
    <property type="entry name" value="PSII_PsbM"/>
</dbReference>